<reference evidence="2 3" key="1">
    <citation type="submission" date="2017-04" db="EMBL/GenBank/DDBJ databases">
        <title>Genome sequencing of [Candida] sorbophila.</title>
        <authorList>
            <person name="Ahn J.O."/>
        </authorList>
    </citation>
    <scope>NUCLEOTIDE SEQUENCE [LARGE SCALE GENOMIC DNA]</scope>
    <source>
        <strain evidence="2 3">DS02</strain>
    </source>
</reference>
<gene>
    <name evidence="2" type="ORF">B9G98_00015</name>
</gene>
<feature type="region of interest" description="Disordered" evidence="1">
    <location>
        <begin position="39"/>
        <end position="150"/>
    </location>
</feature>
<feature type="compositionally biased region" description="Polar residues" evidence="1">
    <location>
        <begin position="59"/>
        <end position="76"/>
    </location>
</feature>
<dbReference type="RefSeq" id="XP_024662341.1">
    <property type="nucleotide sequence ID" value="XM_024806573.1"/>
</dbReference>
<evidence type="ECO:0000313" key="2">
    <source>
        <dbReference type="EMBL" id="PRT52395.1"/>
    </source>
</evidence>
<dbReference type="GeneID" id="36513764"/>
<evidence type="ECO:0000313" key="3">
    <source>
        <dbReference type="Proteomes" id="UP000238350"/>
    </source>
</evidence>
<dbReference type="AlphaFoldDB" id="A0A2T0FBQ9"/>
<dbReference type="Proteomes" id="UP000238350">
    <property type="component" value="Unassembled WGS sequence"/>
</dbReference>
<dbReference type="OrthoDB" id="2530523at2759"/>
<evidence type="ECO:0000256" key="1">
    <source>
        <dbReference type="SAM" id="MobiDB-lite"/>
    </source>
</evidence>
<feature type="compositionally biased region" description="Pro residues" evidence="1">
    <location>
        <begin position="98"/>
        <end position="118"/>
    </location>
</feature>
<comment type="caution">
    <text evidence="2">The sequence shown here is derived from an EMBL/GenBank/DDBJ whole genome shotgun (WGS) entry which is preliminary data.</text>
</comment>
<dbReference type="EMBL" id="NDIQ01000001">
    <property type="protein sequence ID" value="PRT52395.1"/>
    <property type="molecule type" value="Genomic_DNA"/>
</dbReference>
<dbReference type="STRING" id="45607.A0A2T0FBQ9"/>
<protein>
    <submittedName>
        <fullName evidence="2">Uncharacterized protein</fullName>
    </submittedName>
</protein>
<proteinExistence type="predicted"/>
<accession>A0A2T0FBQ9</accession>
<sequence length="240" mass="25804">MSLSDGNGLMGPDGMNLDQHGVPHESFYSHIPVATNMPGNMMGGMSQGPLQPGFAGSTPGPNSKLSPPVPQTSRMQQPMRRPLPQDMVNAHYTRGPPGSQPPQPPQPQPPQSAQPPPQQQQQQQQWDMARQRANAGAGPGPMGPATGTRNGEVYKAKVTGRAQIILDINTELLRQAVSNPKQSQIYAECMKRVQANISHLYALNDSRNSANMPVSPPILTAPPGIPSLQNMYAHLEATFN</sequence>
<name>A0A2T0FBQ9_9ASCO</name>
<organism evidence="2 3">
    <name type="scientific">Wickerhamiella sorbophila</name>
    <dbReference type="NCBI Taxonomy" id="45607"/>
    <lineage>
        <taxon>Eukaryota</taxon>
        <taxon>Fungi</taxon>
        <taxon>Dikarya</taxon>
        <taxon>Ascomycota</taxon>
        <taxon>Saccharomycotina</taxon>
        <taxon>Dipodascomycetes</taxon>
        <taxon>Dipodascales</taxon>
        <taxon>Trichomonascaceae</taxon>
        <taxon>Wickerhamiella</taxon>
    </lineage>
</organism>
<keyword evidence="3" id="KW-1185">Reference proteome</keyword>